<dbReference type="InterPro" id="IPR052352">
    <property type="entry name" value="Sugar_Degrad_Dehydratases"/>
</dbReference>
<keyword evidence="5" id="KW-0411">Iron-sulfur</keyword>
<accession>A0ABS4UX13</accession>
<dbReference type="InterPro" id="IPR056740">
    <property type="entry name" value="ILV_EDD_C"/>
</dbReference>
<evidence type="ECO:0000259" key="9">
    <source>
        <dbReference type="Pfam" id="PF24877"/>
    </source>
</evidence>
<keyword evidence="11" id="KW-1185">Reference proteome</keyword>
<evidence type="ECO:0000313" key="10">
    <source>
        <dbReference type="EMBL" id="MBP2356175.1"/>
    </source>
</evidence>
<comment type="similarity">
    <text evidence="1">Belongs to the IlvD/Edd family.</text>
</comment>
<comment type="caution">
    <text evidence="10">The sequence shown here is derived from an EMBL/GenBank/DDBJ whole genome shotgun (WGS) entry which is preliminary data.</text>
</comment>
<dbReference type="EC" id="4.2.1.9" evidence="10"/>
<name>A0ABS4UX13_9ACTN</name>
<dbReference type="InterPro" id="IPR037237">
    <property type="entry name" value="IlvD/EDD_N"/>
</dbReference>
<feature type="domain" description="Dihydroxy-acid/6-phosphogluconate dehydratase N-terminal" evidence="8">
    <location>
        <begin position="46"/>
        <end position="357"/>
    </location>
</feature>
<dbReference type="Proteomes" id="UP000755585">
    <property type="component" value="Unassembled WGS sequence"/>
</dbReference>
<dbReference type="RefSeq" id="WP_209698733.1">
    <property type="nucleotide sequence ID" value="NZ_BAAAVU010000023.1"/>
</dbReference>
<proteinExistence type="inferred from homology"/>
<evidence type="ECO:0000256" key="1">
    <source>
        <dbReference type="ARBA" id="ARBA00006486"/>
    </source>
</evidence>
<dbReference type="SUPFAM" id="SSF52016">
    <property type="entry name" value="LeuD/IlvD-like"/>
    <property type="match status" value="1"/>
</dbReference>
<dbReference type="InterPro" id="IPR000581">
    <property type="entry name" value="ILV_EDD_N"/>
</dbReference>
<evidence type="ECO:0000256" key="7">
    <source>
        <dbReference type="ARBA" id="ARBA00023304"/>
    </source>
</evidence>
<dbReference type="NCBIfam" id="NF004784">
    <property type="entry name" value="PRK06131.1"/>
    <property type="match status" value="1"/>
</dbReference>
<evidence type="ECO:0000256" key="4">
    <source>
        <dbReference type="ARBA" id="ARBA00023004"/>
    </source>
</evidence>
<dbReference type="InterPro" id="IPR042096">
    <property type="entry name" value="Dihydro-acid_dehy_C"/>
</dbReference>
<dbReference type="Gene3D" id="3.50.30.80">
    <property type="entry name" value="IlvD/EDD C-terminal domain-like"/>
    <property type="match status" value="1"/>
</dbReference>
<dbReference type="GO" id="GO:0004160">
    <property type="term" value="F:dihydroxy-acid dehydratase activity"/>
    <property type="evidence" value="ECO:0007669"/>
    <property type="project" value="UniProtKB-EC"/>
</dbReference>
<keyword evidence="4" id="KW-0408">Iron</keyword>
<dbReference type="PANTHER" id="PTHR43183:SF1">
    <property type="entry name" value="HYPOTHETICAL DIHYDROXY-ACID DEHYDRATASE (EUROFUNG)-RELATED"/>
    <property type="match status" value="1"/>
</dbReference>
<dbReference type="Pfam" id="PF00920">
    <property type="entry name" value="ILVD_EDD_N"/>
    <property type="match status" value="1"/>
</dbReference>
<keyword evidence="7" id="KW-0100">Branched-chain amino acid biosynthesis</keyword>
<evidence type="ECO:0000259" key="8">
    <source>
        <dbReference type="Pfam" id="PF00920"/>
    </source>
</evidence>
<keyword evidence="7" id="KW-0028">Amino-acid biosynthesis</keyword>
<keyword evidence="6 10" id="KW-0456">Lyase</keyword>
<dbReference type="PROSITE" id="PS00886">
    <property type="entry name" value="ILVD_EDD_1"/>
    <property type="match status" value="1"/>
</dbReference>
<keyword evidence="2" id="KW-0001">2Fe-2S</keyword>
<dbReference type="Pfam" id="PF24877">
    <property type="entry name" value="ILV_EDD_C"/>
    <property type="match status" value="1"/>
</dbReference>
<keyword evidence="3" id="KW-0479">Metal-binding</keyword>
<dbReference type="PANTHER" id="PTHR43183">
    <property type="entry name" value="HYPOTHETICAL DIHYDROXYACID DEHYDRATASE (EUROFUNG)-RELATED"/>
    <property type="match status" value="1"/>
</dbReference>
<dbReference type="SUPFAM" id="SSF143975">
    <property type="entry name" value="IlvD/EDD N-terminal domain-like"/>
    <property type="match status" value="1"/>
</dbReference>
<evidence type="ECO:0000256" key="3">
    <source>
        <dbReference type="ARBA" id="ARBA00022723"/>
    </source>
</evidence>
<feature type="domain" description="Dihydroxy-acid/6-phosphogluconate dehydratase C-terminal" evidence="9">
    <location>
        <begin position="369"/>
        <end position="561"/>
    </location>
</feature>
<sequence length="580" mass="61484">MFQRKQSPSSEPFRSAAWLQDQGKAGFIARSHLRALGLPDEVFDGRPVVGIANSFSELNPCNSQLRTLAEHVKRGVIAAGGLPLEFPTISLGEPLMRPTTMLFRNLMAMDVEETLRANPVDAVVLLGGCDKTIPAQLMGAASVDLPTLVVPAGPMMSSSYRGEPIGSGTDIWRFTEEFRVGRMTGGQLAEVEGCMSRSAGTCMTMGTASTMACAAEALGLALPGTAAIGAMDARRQVAAERSGRRVVELAREGLTMSRIVTRDSFENAVRVNAAIGGSTNFVLHLLAIAGRSGVELSLDDIDAWGSDVPLLVDLKPSGRFLMDDFAAAGGLPVVMREILPVLRADALTVTGHTVAENVAAVESFGHPAVRTIDDPVQAAGNATAVLRGNLAPDGAVIKVSAATPALLRHRGPALVFDSLEQYHVAAADPELEVGADTVLILRQAGPRGYPGMPEVGNLPIPVRLLEQGVTDMVRITDARMSGTAYGTIVLHVAPESAVGGPLAFVRDGDLVELDVVNRKLHLVVDDAEFDRRRQEQPVPRTATERGWVGLYRNHVLQADEGVDLDFLRGGSGHAVPAVPF</sequence>
<gene>
    <name evidence="10" type="ORF">JOF29_007285</name>
</gene>
<evidence type="ECO:0000256" key="2">
    <source>
        <dbReference type="ARBA" id="ARBA00022714"/>
    </source>
</evidence>
<protein>
    <submittedName>
        <fullName evidence="10">Dihydroxy-acid dehydratase</fullName>
        <ecNumber evidence="10">4.2.1.9</ecNumber>
    </submittedName>
</protein>
<evidence type="ECO:0000313" key="11">
    <source>
        <dbReference type="Proteomes" id="UP000755585"/>
    </source>
</evidence>
<evidence type="ECO:0000256" key="6">
    <source>
        <dbReference type="ARBA" id="ARBA00023239"/>
    </source>
</evidence>
<evidence type="ECO:0000256" key="5">
    <source>
        <dbReference type="ARBA" id="ARBA00023014"/>
    </source>
</evidence>
<dbReference type="InterPro" id="IPR020558">
    <property type="entry name" value="DiOHA_6PGluconate_deHydtase_CS"/>
</dbReference>
<reference evidence="10 11" key="1">
    <citation type="submission" date="2021-03" db="EMBL/GenBank/DDBJ databases">
        <title>Sequencing the genomes of 1000 actinobacteria strains.</title>
        <authorList>
            <person name="Klenk H.-P."/>
        </authorList>
    </citation>
    <scope>NUCLEOTIDE SEQUENCE [LARGE SCALE GENOMIC DNA]</scope>
    <source>
        <strain evidence="10 11">DSM 18824</strain>
    </source>
</reference>
<dbReference type="EMBL" id="JAGINT010000002">
    <property type="protein sequence ID" value="MBP2356175.1"/>
    <property type="molecule type" value="Genomic_DNA"/>
</dbReference>
<organism evidence="10 11">
    <name type="scientific">Kribbella aluminosa</name>
    <dbReference type="NCBI Taxonomy" id="416017"/>
    <lineage>
        <taxon>Bacteria</taxon>
        <taxon>Bacillati</taxon>
        <taxon>Actinomycetota</taxon>
        <taxon>Actinomycetes</taxon>
        <taxon>Propionibacteriales</taxon>
        <taxon>Kribbellaceae</taxon>
        <taxon>Kribbella</taxon>
    </lineage>
</organism>